<evidence type="ECO:0000313" key="2">
    <source>
        <dbReference type="Proteomes" id="UP000651050"/>
    </source>
</evidence>
<dbReference type="EMBL" id="JADWYS010000001">
    <property type="protein sequence ID" value="MBG9389335.1"/>
    <property type="molecule type" value="Genomic_DNA"/>
</dbReference>
<reference evidence="1" key="1">
    <citation type="submission" date="2020-11" db="EMBL/GenBank/DDBJ databases">
        <title>Bacterial whole genome sequence for Caenimonas sp. DR4.4.</title>
        <authorList>
            <person name="Le V."/>
            <person name="Ko S.-R."/>
            <person name="Ahn C.-Y."/>
            <person name="Oh H.-M."/>
        </authorList>
    </citation>
    <scope>NUCLEOTIDE SEQUENCE</scope>
    <source>
        <strain evidence="1">DR4.4</strain>
    </source>
</reference>
<dbReference type="AlphaFoldDB" id="A0A931H635"/>
<gene>
    <name evidence="1" type="ORF">I5803_14990</name>
</gene>
<comment type="caution">
    <text evidence="1">The sequence shown here is derived from an EMBL/GenBank/DDBJ whole genome shotgun (WGS) entry which is preliminary data.</text>
</comment>
<keyword evidence="2" id="KW-1185">Reference proteome</keyword>
<organism evidence="1 2">
    <name type="scientific">Caenimonas aquaedulcis</name>
    <dbReference type="NCBI Taxonomy" id="2793270"/>
    <lineage>
        <taxon>Bacteria</taxon>
        <taxon>Pseudomonadati</taxon>
        <taxon>Pseudomonadota</taxon>
        <taxon>Betaproteobacteria</taxon>
        <taxon>Burkholderiales</taxon>
        <taxon>Comamonadaceae</taxon>
        <taxon>Caenimonas</taxon>
    </lineage>
</organism>
<protein>
    <submittedName>
        <fullName evidence="1">Uncharacterized protein</fullName>
    </submittedName>
</protein>
<proteinExistence type="predicted"/>
<name>A0A931H635_9BURK</name>
<dbReference type="RefSeq" id="WP_196987135.1">
    <property type="nucleotide sequence ID" value="NZ_JADWYS010000001.1"/>
</dbReference>
<accession>A0A931H635</accession>
<dbReference type="Proteomes" id="UP000651050">
    <property type="component" value="Unassembled WGS sequence"/>
</dbReference>
<sequence length="446" mass="50532">MTVLVEMTHPYLSLGLLVHAIAKAAISARKQSEDSGTPYEEAMGAAMLAWESRLRELCDQRLIKGHDFDSLEEQDWLLLKIDHDVFWVDDLNACKPLTDAGLQFVVVPDKEAENEFVQWFGESVHNGKPIDWEYWVLNMPTLSAAEAARLLCGLDPDVFKTLKERPNRNDASRAIAECQKIERLAAAHDRERESPENWLQWAKANRQTVERGFERAVHAKQKRDAPPIEFGGMKQRTVELAGAISTFMASDEEFEAMAREVDERQAKGHFTVAEAAQILAAHLRVDGGEMRKKLESAFFQGRLTVRHPLTEIPITSQDIIRSWLNVVYATDVDDLVTKEWKVTGYTFSKILAAESDDLPRTELPEQAGKKSARQRDRILERLRSQGHDPADLPERKAGRAGAKAACKSALLKERERFTDGSLLFTEKSFEKAWEELRRLKLVLGAE</sequence>
<evidence type="ECO:0000313" key="1">
    <source>
        <dbReference type="EMBL" id="MBG9389335.1"/>
    </source>
</evidence>